<dbReference type="PANTHER" id="PTHR46825:SF7">
    <property type="entry name" value="D-ALANYL-D-ALANINE CARBOXYPEPTIDASE"/>
    <property type="match status" value="1"/>
</dbReference>
<proteinExistence type="predicted"/>
<dbReference type="InterPro" id="IPR012338">
    <property type="entry name" value="Beta-lactam/transpept-like"/>
</dbReference>
<dbReference type="EMBL" id="BAABDD010000020">
    <property type="protein sequence ID" value="GAA3754759.1"/>
    <property type="molecule type" value="Genomic_DNA"/>
</dbReference>
<dbReference type="PANTHER" id="PTHR46825">
    <property type="entry name" value="D-ALANYL-D-ALANINE-CARBOXYPEPTIDASE/ENDOPEPTIDASE AMPH"/>
    <property type="match status" value="1"/>
</dbReference>
<organism evidence="2 3">
    <name type="scientific">Salinactinospora qingdaonensis</name>
    <dbReference type="NCBI Taxonomy" id="702744"/>
    <lineage>
        <taxon>Bacteria</taxon>
        <taxon>Bacillati</taxon>
        <taxon>Actinomycetota</taxon>
        <taxon>Actinomycetes</taxon>
        <taxon>Streptosporangiales</taxon>
        <taxon>Nocardiopsidaceae</taxon>
        <taxon>Salinactinospora</taxon>
    </lineage>
</organism>
<keyword evidence="2" id="KW-0378">Hydrolase</keyword>
<sequence length="453" mass="48679">MIMREEISVLLDRLMKKFRVPGAQLSLYHDGELHELALGVEESAAGRPVTPRSRFAFGSVSKIFTAALLMQLVEDGDIDLDAPIAEHLPPHDSSRHSVASATPRQLLSHTAGLRSDHEGGPLRSPSLRRYAASLLSLEHINPPGTAFSYANTGYALAAYLVEAVTAQDWWQTLESYLLLPNELDLAFVYDARDPDARPDLVSGHTVDVRSGAVEPVEFYVEPPLVPAGGLAGSATDLVRFACASMNRADAAAEIDIADIDVLREMGRAVPVADPFGLADGWGAGWALHLAGDRFWYGHDGTLDGGTCNLRIDPEGATALALTTNATTGVQLWEELVAGLRDLEIDVGHYSQPTLRGEVAQPSADITGRYVNGDLSVDITPQDQDSFRFTVANGLSGQMRVTPELSFSVTVGDLGGMSFAGRFLVDPVDNKTVTAMQYNGRALRRTGLAVRSTA</sequence>
<dbReference type="RefSeq" id="WP_344973682.1">
    <property type="nucleotide sequence ID" value="NZ_BAABDD010000020.1"/>
</dbReference>
<gene>
    <name evidence="2" type="ORF">GCM10022402_36790</name>
</gene>
<reference evidence="3" key="1">
    <citation type="journal article" date="2019" name="Int. J. Syst. Evol. Microbiol.">
        <title>The Global Catalogue of Microorganisms (GCM) 10K type strain sequencing project: providing services to taxonomists for standard genome sequencing and annotation.</title>
        <authorList>
            <consortium name="The Broad Institute Genomics Platform"/>
            <consortium name="The Broad Institute Genome Sequencing Center for Infectious Disease"/>
            <person name="Wu L."/>
            <person name="Ma J."/>
        </authorList>
    </citation>
    <scope>NUCLEOTIDE SEQUENCE [LARGE SCALE GENOMIC DNA]</scope>
    <source>
        <strain evidence="3">JCM 17137</strain>
    </source>
</reference>
<dbReference type="Pfam" id="PF00144">
    <property type="entry name" value="Beta-lactamase"/>
    <property type="match status" value="1"/>
</dbReference>
<dbReference type="InterPro" id="IPR001466">
    <property type="entry name" value="Beta-lactam-related"/>
</dbReference>
<name>A0ABP7G8V7_9ACTN</name>
<dbReference type="SUPFAM" id="SSF56601">
    <property type="entry name" value="beta-lactamase/transpeptidase-like"/>
    <property type="match status" value="1"/>
</dbReference>
<evidence type="ECO:0000259" key="1">
    <source>
        <dbReference type="Pfam" id="PF00144"/>
    </source>
</evidence>
<keyword evidence="3" id="KW-1185">Reference proteome</keyword>
<evidence type="ECO:0000313" key="3">
    <source>
        <dbReference type="Proteomes" id="UP001500908"/>
    </source>
</evidence>
<accession>A0ABP7G8V7</accession>
<dbReference type="Proteomes" id="UP001500908">
    <property type="component" value="Unassembled WGS sequence"/>
</dbReference>
<dbReference type="InterPro" id="IPR050491">
    <property type="entry name" value="AmpC-like"/>
</dbReference>
<evidence type="ECO:0000313" key="2">
    <source>
        <dbReference type="EMBL" id="GAA3754759.1"/>
    </source>
</evidence>
<dbReference type="Gene3D" id="3.40.710.10">
    <property type="entry name" value="DD-peptidase/beta-lactamase superfamily"/>
    <property type="match status" value="1"/>
</dbReference>
<feature type="domain" description="Beta-lactamase-related" evidence="1">
    <location>
        <begin position="11"/>
        <end position="329"/>
    </location>
</feature>
<dbReference type="GO" id="GO:0016787">
    <property type="term" value="F:hydrolase activity"/>
    <property type="evidence" value="ECO:0007669"/>
    <property type="project" value="UniProtKB-KW"/>
</dbReference>
<protein>
    <submittedName>
        <fullName evidence="2">Serine hydrolase domain-containing protein</fullName>
    </submittedName>
</protein>
<comment type="caution">
    <text evidence="2">The sequence shown here is derived from an EMBL/GenBank/DDBJ whole genome shotgun (WGS) entry which is preliminary data.</text>
</comment>